<dbReference type="EMBL" id="JAUTXU010000320">
    <property type="protein sequence ID" value="KAK3686422.1"/>
    <property type="molecule type" value="Genomic_DNA"/>
</dbReference>
<dbReference type="Proteomes" id="UP001281147">
    <property type="component" value="Unassembled WGS sequence"/>
</dbReference>
<sequence>MKLNTMLVHLSVFWSVATALQPFGTTAPGATSASNYTAAAGASDLEAILAFLNINKALILAHDKGVDLATSLAHDNPELVDRIILAEYSPPGYGYSTSGQSVVPDVGAFFVQGKEEGILSWYFWHGSYSGNDVMSNDLVEMYIRTVAKPGFLRAIFQYFAAAWQDEAYFKSKINTMGKLQGPTLVMGGDAPFSPAGENPVWVANKALQFFRGSTGLAAVELSWLEDIITIQC</sequence>
<name>A0ACC3MD16_9PEZI</name>
<proteinExistence type="predicted"/>
<gene>
    <name evidence="1" type="ORF">LTR37_019810</name>
</gene>
<evidence type="ECO:0000313" key="2">
    <source>
        <dbReference type="Proteomes" id="UP001281147"/>
    </source>
</evidence>
<protein>
    <submittedName>
        <fullName evidence="1">Uncharacterized protein</fullName>
    </submittedName>
</protein>
<keyword evidence="2" id="KW-1185">Reference proteome</keyword>
<comment type="caution">
    <text evidence="1">The sequence shown here is derived from an EMBL/GenBank/DDBJ whole genome shotgun (WGS) entry which is preliminary data.</text>
</comment>
<evidence type="ECO:0000313" key="1">
    <source>
        <dbReference type="EMBL" id="KAK3686422.1"/>
    </source>
</evidence>
<accession>A0ACC3MD16</accession>
<reference evidence="1" key="1">
    <citation type="submission" date="2023-07" db="EMBL/GenBank/DDBJ databases">
        <title>Black Yeasts Isolated from many extreme environments.</title>
        <authorList>
            <person name="Coleine C."/>
            <person name="Stajich J.E."/>
            <person name="Selbmann L."/>
        </authorList>
    </citation>
    <scope>NUCLEOTIDE SEQUENCE</scope>
    <source>
        <strain evidence="1">CCFEE 5714</strain>
    </source>
</reference>
<organism evidence="1 2">
    <name type="scientific">Vermiconidia calcicola</name>
    <dbReference type="NCBI Taxonomy" id="1690605"/>
    <lineage>
        <taxon>Eukaryota</taxon>
        <taxon>Fungi</taxon>
        <taxon>Dikarya</taxon>
        <taxon>Ascomycota</taxon>
        <taxon>Pezizomycotina</taxon>
        <taxon>Dothideomycetes</taxon>
        <taxon>Dothideomycetidae</taxon>
        <taxon>Mycosphaerellales</taxon>
        <taxon>Extremaceae</taxon>
        <taxon>Vermiconidia</taxon>
    </lineage>
</organism>